<keyword evidence="3" id="KW-1185">Reference proteome</keyword>
<organism evidence="2 3">
    <name type="scientific">Tuber borchii</name>
    <name type="common">White truffle</name>
    <dbReference type="NCBI Taxonomy" id="42251"/>
    <lineage>
        <taxon>Eukaryota</taxon>
        <taxon>Fungi</taxon>
        <taxon>Dikarya</taxon>
        <taxon>Ascomycota</taxon>
        <taxon>Pezizomycotina</taxon>
        <taxon>Pezizomycetes</taxon>
        <taxon>Pezizales</taxon>
        <taxon>Tuberaceae</taxon>
        <taxon>Tuber</taxon>
    </lineage>
</organism>
<feature type="transmembrane region" description="Helical" evidence="1">
    <location>
        <begin position="73"/>
        <end position="92"/>
    </location>
</feature>
<gene>
    <name evidence="2" type="ORF">B9Z19DRAFT_258640</name>
</gene>
<keyword evidence="1" id="KW-1133">Transmembrane helix</keyword>
<evidence type="ECO:0000313" key="3">
    <source>
        <dbReference type="Proteomes" id="UP000244722"/>
    </source>
</evidence>
<evidence type="ECO:0000313" key="2">
    <source>
        <dbReference type="EMBL" id="PUU76377.1"/>
    </source>
</evidence>
<reference evidence="2 3" key="1">
    <citation type="submission" date="2017-04" db="EMBL/GenBank/DDBJ databases">
        <title>Draft genome sequence of Tuber borchii Vittad., a whitish edible truffle.</title>
        <authorList>
            <consortium name="DOE Joint Genome Institute"/>
            <person name="Murat C."/>
            <person name="Kuo A."/>
            <person name="Barry K.W."/>
            <person name="Clum A."/>
            <person name="Dockter R.B."/>
            <person name="Fauchery L."/>
            <person name="Iotti M."/>
            <person name="Kohler A."/>
            <person name="Labutti K."/>
            <person name="Lindquist E.A."/>
            <person name="Lipzen A."/>
            <person name="Ohm R.A."/>
            <person name="Wang M."/>
            <person name="Grigoriev I.V."/>
            <person name="Zambonelli A."/>
            <person name="Martin F.M."/>
        </authorList>
    </citation>
    <scope>NUCLEOTIDE SEQUENCE [LARGE SCALE GENOMIC DNA]</scope>
    <source>
        <strain evidence="2 3">Tbo3840</strain>
    </source>
</reference>
<feature type="transmembrane region" description="Helical" evidence="1">
    <location>
        <begin position="112"/>
        <end position="136"/>
    </location>
</feature>
<dbReference type="Proteomes" id="UP000244722">
    <property type="component" value="Unassembled WGS sequence"/>
</dbReference>
<dbReference type="AlphaFoldDB" id="A0A2T6ZLK8"/>
<accession>A0A2T6ZLK8</accession>
<keyword evidence="1" id="KW-0472">Membrane</keyword>
<evidence type="ECO:0000256" key="1">
    <source>
        <dbReference type="SAM" id="Phobius"/>
    </source>
</evidence>
<comment type="caution">
    <text evidence="2">The sequence shown here is derived from an EMBL/GenBank/DDBJ whole genome shotgun (WGS) entry which is preliminary data.</text>
</comment>
<protein>
    <submittedName>
        <fullName evidence="2">Uncharacterized protein</fullName>
    </submittedName>
</protein>
<keyword evidence="1" id="KW-0812">Transmembrane</keyword>
<name>A0A2T6ZLK8_TUBBO</name>
<proteinExistence type="predicted"/>
<sequence>MPHCDGIDVPSAFVGSASTASVPPQFPFHPPPVYLQYASNSIAPFMSLFSSTPLYCVSEDLGRTTFALGRERIYSMMLASLDPLLCICSSVQYPIHTYLPTYLPAPHVSESWIVNTLLNFFFVQFTCVISLLSSFISSHTSR</sequence>
<dbReference type="EMBL" id="NESQ01000191">
    <property type="protein sequence ID" value="PUU76377.1"/>
    <property type="molecule type" value="Genomic_DNA"/>
</dbReference>